<keyword evidence="3" id="KW-0175">Coiled coil</keyword>
<reference evidence="4" key="1">
    <citation type="submission" date="2021-02" db="EMBL/GenBank/DDBJ databases">
        <authorList>
            <person name="Nowell W R."/>
        </authorList>
    </citation>
    <scope>NUCLEOTIDE SEQUENCE</scope>
</reference>
<dbReference type="Pfam" id="PF01436">
    <property type="entry name" value="NHL"/>
    <property type="match status" value="3"/>
</dbReference>
<feature type="repeat" description="NHL" evidence="2">
    <location>
        <begin position="454"/>
        <end position="485"/>
    </location>
</feature>
<accession>A0A818EST4</accession>
<organism evidence="4 5">
    <name type="scientific">Rotaria socialis</name>
    <dbReference type="NCBI Taxonomy" id="392032"/>
    <lineage>
        <taxon>Eukaryota</taxon>
        <taxon>Metazoa</taxon>
        <taxon>Spiralia</taxon>
        <taxon>Gnathifera</taxon>
        <taxon>Rotifera</taxon>
        <taxon>Eurotatoria</taxon>
        <taxon>Bdelloidea</taxon>
        <taxon>Philodinida</taxon>
        <taxon>Philodinidae</taxon>
        <taxon>Rotaria</taxon>
    </lineage>
</organism>
<dbReference type="Gene3D" id="2.120.10.30">
    <property type="entry name" value="TolB, C-terminal domain"/>
    <property type="match status" value="2"/>
</dbReference>
<proteinExistence type="predicted"/>
<dbReference type="EMBL" id="CAJNYU010001742">
    <property type="protein sequence ID" value="CAF3463887.1"/>
    <property type="molecule type" value="Genomic_DNA"/>
</dbReference>
<name>A0A818EST4_9BILA</name>
<comment type="caution">
    <text evidence="4">The sequence shown here is derived from an EMBL/GenBank/DDBJ whole genome shotgun (WGS) entry which is preliminary data.</text>
</comment>
<feature type="coiled-coil region" evidence="3">
    <location>
        <begin position="85"/>
        <end position="155"/>
    </location>
</feature>
<dbReference type="InterPro" id="IPR001258">
    <property type="entry name" value="NHL_repeat"/>
</dbReference>
<feature type="repeat" description="NHL" evidence="2">
    <location>
        <begin position="207"/>
        <end position="243"/>
    </location>
</feature>
<evidence type="ECO:0000256" key="2">
    <source>
        <dbReference type="PROSITE-ProRule" id="PRU00504"/>
    </source>
</evidence>
<dbReference type="AlphaFoldDB" id="A0A818EST4"/>
<dbReference type="CDD" id="cd19757">
    <property type="entry name" value="Bbox1"/>
    <property type="match status" value="1"/>
</dbReference>
<dbReference type="GO" id="GO:0008270">
    <property type="term" value="F:zinc ion binding"/>
    <property type="evidence" value="ECO:0007669"/>
    <property type="project" value="UniProtKB-KW"/>
</dbReference>
<evidence type="ECO:0000313" key="5">
    <source>
        <dbReference type="Proteomes" id="UP000663869"/>
    </source>
</evidence>
<dbReference type="InterPro" id="IPR011042">
    <property type="entry name" value="6-blade_b-propeller_TolB-like"/>
</dbReference>
<evidence type="ECO:0000256" key="1">
    <source>
        <dbReference type="ARBA" id="ARBA00022737"/>
    </source>
</evidence>
<dbReference type="InterPro" id="IPR050952">
    <property type="entry name" value="TRIM-NHL_E3_ligases"/>
</dbReference>
<dbReference type="PANTHER" id="PTHR24104">
    <property type="entry name" value="E3 UBIQUITIN-PROTEIN LIGASE NHLRC1-RELATED"/>
    <property type="match status" value="1"/>
</dbReference>
<gene>
    <name evidence="4" type="ORF">FME351_LOCUS14305</name>
</gene>
<dbReference type="SUPFAM" id="SSF101898">
    <property type="entry name" value="NHL repeat"/>
    <property type="match status" value="2"/>
</dbReference>
<protein>
    <submittedName>
        <fullName evidence="4">Uncharacterized protein</fullName>
    </submittedName>
</protein>
<dbReference type="Proteomes" id="UP000663869">
    <property type="component" value="Unassembled WGS sequence"/>
</dbReference>
<keyword evidence="1" id="KW-0677">Repeat</keyword>
<sequence>MATVDDSSVCSVCNKLPGKRFCMGCKKYFCSKDFKEHEKQLSIQFDNEIVRSHDELLDMIQKLEKPDDLSSDVFDQIDQWKKLTINKVKQAAERARHELIELLDKRRTAVTKQLEAITKEIRSHREEENFLEDDIARLRTKLNEIQKVLEQFTRKDTKKAIIATNDQIDWDRIIYIAKGEEIESLSLNTNTKWMQTGVTIAGGNGAGGGMNQLQNPVGLCVDDDRTVYIADYLNHRILEWKYGVTTGRVVAGGNGSGSRLDQLNSPAAVIIDKERNNLIISDYNNKRIVRWPRQNGTQGETIISNVGCWGLALDNDGFVYLADYDNHEVRRYRMGENRGTVVAGGNGAGSGLNQLNHPRCVFVDRDHSVYVSDESNYRVMKWIVGAKQGVIMAGGHGGGNSLTQLLNPYEVFVDQSGTVYVVDGSNCRIVRWNHGATEGDVIVGGHGPGNQSNQLNVPFGLSFDREGNIYVSEHSNHRVQKFNVQKS</sequence>
<dbReference type="PROSITE" id="PS51125">
    <property type="entry name" value="NHL"/>
    <property type="match status" value="2"/>
</dbReference>
<evidence type="ECO:0000313" key="4">
    <source>
        <dbReference type="EMBL" id="CAF3463887.1"/>
    </source>
</evidence>
<dbReference type="PANTHER" id="PTHR24104:SF25">
    <property type="entry name" value="PROTEIN LIN-41"/>
    <property type="match status" value="1"/>
</dbReference>
<evidence type="ECO:0000256" key="3">
    <source>
        <dbReference type="SAM" id="Coils"/>
    </source>
</evidence>
<dbReference type="CDD" id="cd05819">
    <property type="entry name" value="NHL"/>
    <property type="match status" value="1"/>
</dbReference>